<evidence type="ECO:0000313" key="5">
    <source>
        <dbReference type="EMBL" id="KPY33613.1"/>
    </source>
</evidence>
<dbReference type="Pfam" id="PF21683">
    <property type="entry name" value="GpP-like_1st"/>
    <property type="match status" value="1"/>
</dbReference>
<feature type="region of interest" description="Disordered" evidence="1">
    <location>
        <begin position="334"/>
        <end position="368"/>
    </location>
</feature>
<dbReference type="Gene3D" id="3.30.1920.10">
    <property type="entry name" value="Baseplate protein-like domains - 2 layer sandwich fold"/>
    <property type="match status" value="1"/>
</dbReference>
<evidence type="ECO:0000256" key="1">
    <source>
        <dbReference type="SAM" id="MobiDB-lite"/>
    </source>
</evidence>
<organism evidence="5 6">
    <name type="scientific">Pseudomonas syringae pv. primulae</name>
    <dbReference type="NCBI Taxonomy" id="251707"/>
    <lineage>
        <taxon>Bacteria</taxon>
        <taxon>Pseudomonadati</taxon>
        <taxon>Pseudomonadota</taxon>
        <taxon>Gammaproteobacteria</taxon>
        <taxon>Pseudomonadales</taxon>
        <taxon>Pseudomonadaceae</taxon>
        <taxon>Pseudomonas</taxon>
    </lineage>
</organism>
<dbReference type="PATRIC" id="fig|251707.3.peg.1701"/>
<proteinExistence type="predicted"/>
<dbReference type="Gene3D" id="2.30.300.10">
    <property type="entry name" value="Baseplate protein-like domain - beta roll fold"/>
    <property type="match status" value="1"/>
</dbReference>
<dbReference type="InterPro" id="IPR053982">
    <property type="entry name" value="Gp44/GpP-like_C"/>
</dbReference>
<name>A0A0P9YHK6_9PSED</name>
<dbReference type="Proteomes" id="UP000050562">
    <property type="component" value="Unassembled WGS sequence"/>
</dbReference>
<dbReference type="GeneID" id="47762346"/>
<evidence type="ECO:0000259" key="4">
    <source>
        <dbReference type="Pfam" id="PF22255"/>
    </source>
</evidence>
<dbReference type="Pfam" id="PF21929">
    <property type="entry name" value="GpP_4th"/>
    <property type="match status" value="1"/>
</dbReference>
<dbReference type="InterPro" id="IPR026276">
    <property type="entry name" value="Baseplate_GpP"/>
</dbReference>
<dbReference type="SUPFAM" id="SSF69279">
    <property type="entry name" value="Phage tail proteins"/>
    <property type="match status" value="2"/>
</dbReference>
<feature type="domain" description="Baseplate hub protein gp44-like N-terminal" evidence="2">
    <location>
        <begin position="7"/>
        <end position="92"/>
    </location>
</feature>
<feature type="domain" description="Baseplate hub protein gp44/GpP-like C-terminal" evidence="3">
    <location>
        <begin position="254"/>
        <end position="339"/>
    </location>
</feature>
<dbReference type="EMBL" id="LJRC01000206">
    <property type="protein sequence ID" value="KPY33613.1"/>
    <property type="molecule type" value="Genomic_DNA"/>
</dbReference>
<dbReference type="Gene3D" id="3.55.50.10">
    <property type="entry name" value="Baseplate protein-like domains"/>
    <property type="match status" value="1"/>
</dbReference>
<dbReference type="Pfam" id="PF22255">
    <property type="entry name" value="Gp44-like_2nd"/>
    <property type="match status" value="1"/>
</dbReference>
<evidence type="ECO:0000259" key="2">
    <source>
        <dbReference type="Pfam" id="PF21683"/>
    </source>
</evidence>
<protein>
    <submittedName>
        <fullName evidence="5">Bacteriophage Mu P</fullName>
    </submittedName>
</protein>
<evidence type="ECO:0000259" key="3">
    <source>
        <dbReference type="Pfam" id="PF21929"/>
    </source>
</evidence>
<dbReference type="PIRSF" id="PIRSF004440">
    <property type="entry name" value="GpP"/>
    <property type="match status" value="1"/>
</dbReference>
<dbReference type="AlphaFoldDB" id="A0A0P9YHK6"/>
<comment type="caution">
    <text evidence="5">The sequence shown here is derived from an EMBL/GenBank/DDBJ whole genome shotgun (WGS) entry which is preliminary data.</text>
</comment>
<dbReference type="InterPro" id="IPR049354">
    <property type="entry name" value="GpP-like_N"/>
</dbReference>
<gene>
    <name evidence="5" type="ORF">ALO52_01313</name>
</gene>
<accession>A0A0P9YHK6</accession>
<dbReference type="RefSeq" id="WP_029243351.1">
    <property type="nucleotide sequence ID" value="NZ_LJRC01000206.1"/>
</dbReference>
<sequence length="368" mass="40073">MIDPNVVTLTVDDKDYAGWKTVEISAGIERQARSFDISLTWQWPGTDMVRPVRAGARCAVSIGGELILTGRVFATPVSYDDKQITLKISGRSLTADLIDCSAINKPGEWNDVSALTIVRELAASYNVKVLSEIPETSRKSKHTIEPGETVFKSIDRLLTVFRIFSTDDEYGNVVLARPGSMGNAVDALELGRNVLSAVAPLDFSGLFSEYQVIGQQAGNDKTFGKAASEVSASVTDSSVTPARVLVIHEESPITPALALSRAKWERGHRQGKTRLTTYKVQGWRQANGALWRHNTLVRVVDSILDLDQEMLISAITYSLSDKGTTTTLVVGPIEGFEAEPGDPEKRSKVPVNKDAYSYAQPNDEGTLA</sequence>
<dbReference type="InterPro" id="IPR023399">
    <property type="entry name" value="Baseplate-like_2-layer_sand"/>
</dbReference>
<evidence type="ECO:0000313" key="6">
    <source>
        <dbReference type="Proteomes" id="UP000050562"/>
    </source>
</evidence>
<dbReference type="InterPro" id="IPR053981">
    <property type="entry name" value="Gp44/GpP-like_2nd"/>
</dbReference>
<reference evidence="5 6" key="1">
    <citation type="submission" date="2015-09" db="EMBL/GenBank/DDBJ databases">
        <title>Genome announcement of multiple Pseudomonas syringae strains.</title>
        <authorList>
            <person name="Thakur S."/>
            <person name="Wang P.W."/>
            <person name="Gong Y."/>
            <person name="Weir B.S."/>
            <person name="Guttman D.S."/>
        </authorList>
    </citation>
    <scope>NUCLEOTIDE SEQUENCE [LARGE SCALE GENOMIC DNA]</scope>
    <source>
        <strain evidence="5 6">ICMP3956</strain>
    </source>
</reference>
<feature type="domain" description="Baseplate hub protein gp44/GpP-like second" evidence="4">
    <location>
        <begin position="94"/>
        <end position="177"/>
    </location>
</feature>